<sequence length="73" mass="7696">QSGAYRLMDDDVPYPSALPTAEGAPSPYKDDDGAVRSEGSGPQSLTRAPQAAATPGAKRTNTHNQQTHTTQRT</sequence>
<proteinExistence type="predicted"/>
<name>A0ABX9G803_9BURK</name>
<evidence type="ECO:0000313" key="3">
    <source>
        <dbReference type="Proteomes" id="UP000252124"/>
    </source>
</evidence>
<comment type="caution">
    <text evidence="2">The sequence shown here is derived from an EMBL/GenBank/DDBJ whole genome shotgun (WGS) entry which is preliminary data.</text>
</comment>
<feature type="compositionally biased region" description="Low complexity" evidence="1">
    <location>
        <begin position="62"/>
        <end position="73"/>
    </location>
</feature>
<feature type="region of interest" description="Disordered" evidence="1">
    <location>
        <begin position="1"/>
        <end position="73"/>
    </location>
</feature>
<dbReference type="EMBL" id="QNRM01000012">
    <property type="protein sequence ID" value="RBP15932.1"/>
    <property type="molecule type" value="Genomic_DNA"/>
</dbReference>
<protein>
    <recommendedName>
        <fullName evidence="4">Serine/threonine protein kinase</fullName>
    </recommendedName>
</protein>
<organism evidence="2 3">
    <name type="scientific">Achromobacter marplatensis</name>
    <dbReference type="NCBI Taxonomy" id="470868"/>
    <lineage>
        <taxon>Bacteria</taxon>
        <taxon>Pseudomonadati</taxon>
        <taxon>Pseudomonadota</taxon>
        <taxon>Betaproteobacteria</taxon>
        <taxon>Burkholderiales</taxon>
        <taxon>Alcaligenaceae</taxon>
        <taxon>Achromobacter</taxon>
    </lineage>
</organism>
<keyword evidence="3" id="KW-1185">Reference proteome</keyword>
<evidence type="ECO:0000256" key="1">
    <source>
        <dbReference type="SAM" id="MobiDB-lite"/>
    </source>
</evidence>
<feature type="non-terminal residue" evidence="2">
    <location>
        <position position="1"/>
    </location>
</feature>
<evidence type="ECO:0008006" key="4">
    <source>
        <dbReference type="Google" id="ProtNLM"/>
    </source>
</evidence>
<accession>A0ABX9G803</accession>
<dbReference type="Proteomes" id="UP000252124">
    <property type="component" value="Unassembled WGS sequence"/>
</dbReference>
<gene>
    <name evidence="2" type="ORF">DFP87_1121</name>
</gene>
<evidence type="ECO:0000313" key="2">
    <source>
        <dbReference type="EMBL" id="RBP15932.1"/>
    </source>
</evidence>
<reference evidence="2 3" key="1">
    <citation type="submission" date="2018-06" db="EMBL/GenBank/DDBJ databases">
        <title>Genomic Encyclopedia of Type Strains, Phase III (KMG-III): the genomes of soil and plant-associated and newly described type strains.</title>
        <authorList>
            <person name="Whitman W."/>
        </authorList>
    </citation>
    <scope>NUCLEOTIDE SEQUENCE [LARGE SCALE GENOMIC DNA]</scope>
    <source>
        <strain evidence="2 3">CECT 7342</strain>
    </source>
</reference>